<keyword evidence="2" id="KW-1185">Reference proteome</keyword>
<proteinExistence type="predicted"/>
<dbReference type="EMBL" id="MU006779">
    <property type="protein sequence ID" value="KAF2644393.1"/>
    <property type="molecule type" value="Genomic_DNA"/>
</dbReference>
<dbReference type="Proteomes" id="UP000799753">
    <property type="component" value="Unassembled WGS sequence"/>
</dbReference>
<evidence type="ECO:0000313" key="2">
    <source>
        <dbReference type="Proteomes" id="UP000799753"/>
    </source>
</evidence>
<reference evidence="1" key="1">
    <citation type="journal article" date="2020" name="Stud. Mycol.">
        <title>101 Dothideomycetes genomes: a test case for predicting lifestyles and emergence of pathogens.</title>
        <authorList>
            <person name="Haridas S."/>
            <person name="Albert R."/>
            <person name="Binder M."/>
            <person name="Bloem J."/>
            <person name="Labutti K."/>
            <person name="Salamov A."/>
            <person name="Andreopoulos B."/>
            <person name="Baker S."/>
            <person name="Barry K."/>
            <person name="Bills G."/>
            <person name="Bluhm B."/>
            <person name="Cannon C."/>
            <person name="Castanera R."/>
            <person name="Culley D."/>
            <person name="Daum C."/>
            <person name="Ezra D."/>
            <person name="Gonzalez J."/>
            <person name="Henrissat B."/>
            <person name="Kuo A."/>
            <person name="Liang C."/>
            <person name="Lipzen A."/>
            <person name="Lutzoni F."/>
            <person name="Magnuson J."/>
            <person name="Mondo S."/>
            <person name="Nolan M."/>
            <person name="Ohm R."/>
            <person name="Pangilinan J."/>
            <person name="Park H.-J."/>
            <person name="Ramirez L."/>
            <person name="Alfaro M."/>
            <person name="Sun H."/>
            <person name="Tritt A."/>
            <person name="Yoshinaga Y."/>
            <person name="Zwiers L.-H."/>
            <person name="Turgeon B."/>
            <person name="Goodwin S."/>
            <person name="Spatafora J."/>
            <person name="Crous P."/>
            <person name="Grigoriev I."/>
        </authorList>
    </citation>
    <scope>NUCLEOTIDE SEQUENCE</scope>
    <source>
        <strain evidence="1">CBS 473.64</strain>
    </source>
</reference>
<protein>
    <submittedName>
        <fullName evidence="1">Uncharacterized protein</fullName>
    </submittedName>
</protein>
<sequence length="151" mass="17435">MKVQRPRFGRHFSSLHRLACMYVALAAVERNLMKRKNCSPPPANGTYLHLAPNPFRLLAAYINQSSIHNFHFILGLFRLRSRHPGSYRYRLMARFPIPKDPVLCIDRTRENNFYCNEIASSTFMLVFALPDEEKKIFPPPPHVPPVSGLES</sequence>
<evidence type="ECO:0000313" key="1">
    <source>
        <dbReference type="EMBL" id="KAF2644393.1"/>
    </source>
</evidence>
<organism evidence="1 2">
    <name type="scientific">Massarina eburnea CBS 473.64</name>
    <dbReference type="NCBI Taxonomy" id="1395130"/>
    <lineage>
        <taxon>Eukaryota</taxon>
        <taxon>Fungi</taxon>
        <taxon>Dikarya</taxon>
        <taxon>Ascomycota</taxon>
        <taxon>Pezizomycotina</taxon>
        <taxon>Dothideomycetes</taxon>
        <taxon>Pleosporomycetidae</taxon>
        <taxon>Pleosporales</taxon>
        <taxon>Massarineae</taxon>
        <taxon>Massarinaceae</taxon>
        <taxon>Massarina</taxon>
    </lineage>
</organism>
<accession>A0A6A6SCE2</accession>
<dbReference type="AlphaFoldDB" id="A0A6A6SCE2"/>
<gene>
    <name evidence="1" type="ORF">P280DRAFT_231406</name>
</gene>
<name>A0A6A6SCE2_9PLEO</name>